<keyword evidence="12" id="KW-1185">Reference proteome</keyword>
<comment type="similarity">
    <text evidence="8">Belongs to the glycosyl hydrolase 18 family.</text>
</comment>
<dbReference type="SUPFAM" id="SSF51445">
    <property type="entry name" value="(Trans)glycosidases"/>
    <property type="match status" value="1"/>
</dbReference>
<dbReference type="GO" id="GO:0008061">
    <property type="term" value="F:chitin binding"/>
    <property type="evidence" value="ECO:0007669"/>
    <property type="project" value="InterPro"/>
</dbReference>
<accession>A0A0C3PLM6</accession>
<evidence type="ECO:0000259" key="10">
    <source>
        <dbReference type="PROSITE" id="PS51910"/>
    </source>
</evidence>
<reference evidence="11 12" key="1">
    <citation type="journal article" date="2014" name="PLoS Genet.">
        <title>Analysis of the Phlebiopsis gigantea genome, transcriptome and secretome provides insight into its pioneer colonization strategies of wood.</title>
        <authorList>
            <person name="Hori C."/>
            <person name="Ishida T."/>
            <person name="Igarashi K."/>
            <person name="Samejima M."/>
            <person name="Suzuki H."/>
            <person name="Master E."/>
            <person name="Ferreira P."/>
            <person name="Ruiz-Duenas F.J."/>
            <person name="Held B."/>
            <person name="Canessa P."/>
            <person name="Larrondo L.F."/>
            <person name="Schmoll M."/>
            <person name="Druzhinina I.S."/>
            <person name="Kubicek C.P."/>
            <person name="Gaskell J.A."/>
            <person name="Kersten P."/>
            <person name="St John F."/>
            <person name="Glasner J."/>
            <person name="Sabat G."/>
            <person name="Splinter BonDurant S."/>
            <person name="Syed K."/>
            <person name="Yadav J."/>
            <person name="Mgbeahuruike A.C."/>
            <person name="Kovalchuk A."/>
            <person name="Asiegbu F.O."/>
            <person name="Lackner G."/>
            <person name="Hoffmeister D."/>
            <person name="Rencoret J."/>
            <person name="Gutierrez A."/>
            <person name="Sun H."/>
            <person name="Lindquist E."/>
            <person name="Barry K."/>
            <person name="Riley R."/>
            <person name="Grigoriev I.V."/>
            <person name="Henrissat B."/>
            <person name="Kues U."/>
            <person name="Berka R.M."/>
            <person name="Martinez A.T."/>
            <person name="Covert S.F."/>
            <person name="Blanchette R.A."/>
            <person name="Cullen D."/>
        </authorList>
    </citation>
    <scope>NUCLEOTIDE SEQUENCE [LARGE SCALE GENOMIC DNA]</scope>
    <source>
        <strain evidence="11 12">11061_1 CR5-6</strain>
    </source>
</reference>
<protein>
    <submittedName>
        <fullName evidence="11">Glycoside hydrolase family 18 protein</fullName>
    </submittedName>
</protein>
<dbReference type="Gene3D" id="3.20.20.80">
    <property type="entry name" value="Glycosidases"/>
    <property type="match status" value="2"/>
</dbReference>
<feature type="compositionally biased region" description="Low complexity" evidence="9">
    <location>
        <begin position="8"/>
        <end position="28"/>
    </location>
</feature>
<evidence type="ECO:0000256" key="6">
    <source>
        <dbReference type="ARBA" id="ARBA00023326"/>
    </source>
</evidence>
<keyword evidence="5 7" id="KW-0326">Glycosidase</keyword>
<feature type="domain" description="GH18" evidence="10">
    <location>
        <begin position="35"/>
        <end position="441"/>
    </location>
</feature>
<dbReference type="PANTHER" id="PTHR11177:SF317">
    <property type="entry name" value="CHITINASE 12-RELATED"/>
    <property type="match status" value="1"/>
</dbReference>
<proteinExistence type="inferred from homology"/>
<dbReference type="AlphaFoldDB" id="A0A0C3PLM6"/>
<gene>
    <name evidence="11" type="ORF">PHLGIDRAFT_71179</name>
</gene>
<dbReference type="GO" id="GO:0006032">
    <property type="term" value="P:chitin catabolic process"/>
    <property type="evidence" value="ECO:0007669"/>
    <property type="project" value="UniProtKB-KW"/>
</dbReference>
<comment type="catalytic activity">
    <reaction evidence="1">
        <text>Random endo-hydrolysis of N-acetyl-beta-D-glucosaminide (1-&gt;4)-beta-linkages in chitin and chitodextrins.</text>
        <dbReference type="EC" id="3.2.1.14"/>
    </reaction>
</comment>
<sequence>MCSLKKPAQSSAASTPSAAGGTATGSAGNASTDDIVAMTWYTGWHSQYLPVDQISWEKYTAVTFSFAVTTEDVNTVSLNDSDSTGQLVPALVAAAHSHNSKAMITVGGWTGSQYFSTAVATAENRTAFTKTMMNLVQQYDLDGVDFDWEYPGKQGAGCNQVNSADTANFLLFLQELRTQAPNITLSAASSIVPFAGPDGQPSTDVSEFAKVLDYVEIMDYDVWGTWSDAVGPNSPLDDTCSPSPQGSAVSAVKAWTGAGFPANQLVLGMAAYGHSFEVTQSDAFANSGNMTASSVVSTTEAAPAGTTPIALYPEFNKAVQPFGDPWDEDAAPGVDQCGNPTAGGPSGIFNFAGMIEQGILDQNGTVVGGQGFGFRYDACSQTPFVYVPQNQTMISYDDPTSFAAKGEFIREQGLRGFAIWEAAGDYNDLLVDAVSNAIGIEEVGC</sequence>
<dbReference type="Proteomes" id="UP000053257">
    <property type="component" value="Unassembled WGS sequence"/>
</dbReference>
<keyword evidence="6" id="KW-0624">Polysaccharide degradation</keyword>
<evidence type="ECO:0000256" key="5">
    <source>
        <dbReference type="ARBA" id="ARBA00023295"/>
    </source>
</evidence>
<dbReference type="GO" id="GO:0000272">
    <property type="term" value="P:polysaccharide catabolic process"/>
    <property type="evidence" value="ECO:0007669"/>
    <property type="project" value="UniProtKB-KW"/>
</dbReference>
<dbReference type="InterPro" id="IPR001579">
    <property type="entry name" value="Glyco_hydro_18_chit_AS"/>
</dbReference>
<dbReference type="InterPro" id="IPR011583">
    <property type="entry name" value="Chitinase_II/V-like_cat"/>
</dbReference>
<dbReference type="GO" id="GO:0008843">
    <property type="term" value="F:endochitinase activity"/>
    <property type="evidence" value="ECO:0007669"/>
    <property type="project" value="UniProtKB-EC"/>
</dbReference>
<name>A0A0C3PLM6_PHLG1</name>
<dbReference type="InterPro" id="IPR050314">
    <property type="entry name" value="Glycosyl_Hydrlase_18"/>
</dbReference>
<dbReference type="InterPro" id="IPR001223">
    <property type="entry name" value="Glyco_hydro18_cat"/>
</dbReference>
<dbReference type="HOGENOM" id="CLU_002833_6_1_1"/>
<organism evidence="11 12">
    <name type="scientific">Phlebiopsis gigantea (strain 11061_1 CR5-6)</name>
    <name type="common">White-rot fungus</name>
    <name type="synonym">Peniophora gigantea</name>
    <dbReference type="NCBI Taxonomy" id="745531"/>
    <lineage>
        <taxon>Eukaryota</taxon>
        <taxon>Fungi</taxon>
        <taxon>Dikarya</taxon>
        <taxon>Basidiomycota</taxon>
        <taxon>Agaricomycotina</taxon>
        <taxon>Agaricomycetes</taxon>
        <taxon>Polyporales</taxon>
        <taxon>Phanerochaetaceae</taxon>
        <taxon>Phlebiopsis</taxon>
    </lineage>
</organism>
<dbReference type="PANTHER" id="PTHR11177">
    <property type="entry name" value="CHITINASE"/>
    <property type="match status" value="1"/>
</dbReference>
<keyword evidence="2 7" id="KW-0378">Hydrolase</keyword>
<evidence type="ECO:0000256" key="4">
    <source>
        <dbReference type="ARBA" id="ARBA00023277"/>
    </source>
</evidence>
<feature type="region of interest" description="Disordered" evidence="9">
    <location>
        <begin position="1"/>
        <end position="28"/>
    </location>
</feature>
<dbReference type="PROSITE" id="PS01095">
    <property type="entry name" value="GH18_1"/>
    <property type="match status" value="1"/>
</dbReference>
<evidence type="ECO:0000313" key="11">
    <source>
        <dbReference type="EMBL" id="KIP07373.1"/>
    </source>
</evidence>
<evidence type="ECO:0000256" key="7">
    <source>
        <dbReference type="RuleBase" id="RU000489"/>
    </source>
</evidence>
<dbReference type="Gene3D" id="3.10.50.10">
    <property type="match status" value="1"/>
</dbReference>
<dbReference type="OrthoDB" id="73875at2759"/>
<keyword evidence="4" id="KW-0119">Carbohydrate metabolism</keyword>
<keyword evidence="3" id="KW-0146">Chitin degradation</keyword>
<evidence type="ECO:0000256" key="1">
    <source>
        <dbReference type="ARBA" id="ARBA00000822"/>
    </source>
</evidence>
<evidence type="ECO:0000256" key="2">
    <source>
        <dbReference type="ARBA" id="ARBA00022801"/>
    </source>
</evidence>
<dbReference type="EMBL" id="KN840498">
    <property type="protein sequence ID" value="KIP07373.1"/>
    <property type="molecule type" value="Genomic_DNA"/>
</dbReference>
<evidence type="ECO:0000256" key="3">
    <source>
        <dbReference type="ARBA" id="ARBA00023024"/>
    </source>
</evidence>
<dbReference type="InterPro" id="IPR017853">
    <property type="entry name" value="GH"/>
</dbReference>
<dbReference type="GO" id="GO:0005576">
    <property type="term" value="C:extracellular region"/>
    <property type="evidence" value="ECO:0007669"/>
    <property type="project" value="TreeGrafter"/>
</dbReference>
<evidence type="ECO:0000256" key="8">
    <source>
        <dbReference type="RuleBase" id="RU004453"/>
    </source>
</evidence>
<dbReference type="STRING" id="745531.A0A0C3PLM6"/>
<dbReference type="PROSITE" id="PS51910">
    <property type="entry name" value="GH18_2"/>
    <property type="match status" value="1"/>
</dbReference>
<dbReference type="SMART" id="SM00636">
    <property type="entry name" value="Glyco_18"/>
    <property type="match status" value="1"/>
</dbReference>
<evidence type="ECO:0000313" key="12">
    <source>
        <dbReference type="Proteomes" id="UP000053257"/>
    </source>
</evidence>
<dbReference type="Pfam" id="PF00704">
    <property type="entry name" value="Glyco_hydro_18"/>
    <property type="match status" value="1"/>
</dbReference>
<dbReference type="InterPro" id="IPR029070">
    <property type="entry name" value="Chitinase_insertion_sf"/>
</dbReference>
<evidence type="ECO:0000256" key="9">
    <source>
        <dbReference type="SAM" id="MobiDB-lite"/>
    </source>
</evidence>